<keyword evidence="3" id="KW-1185">Reference proteome</keyword>
<gene>
    <name evidence="2" type="ORF">GCM10010964_18600</name>
</gene>
<dbReference type="EMBL" id="BMKS01000004">
    <property type="protein sequence ID" value="GGG30940.1"/>
    <property type="molecule type" value="Genomic_DNA"/>
</dbReference>
<dbReference type="AlphaFoldDB" id="A0A8J2ZAQ2"/>
<evidence type="ECO:0000313" key="3">
    <source>
        <dbReference type="Proteomes" id="UP000597507"/>
    </source>
</evidence>
<evidence type="ECO:0000256" key="1">
    <source>
        <dbReference type="SAM" id="MobiDB-lite"/>
    </source>
</evidence>
<evidence type="ECO:0000313" key="2">
    <source>
        <dbReference type="EMBL" id="GGG30940.1"/>
    </source>
</evidence>
<accession>A0A8J2ZAQ2</accession>
<name>A0A8J2ZAQ2_9PROT</name>
<feature type="region of interest" description="Disordered" evidence="1">
    <location>
        <begin position="1"/>
        <end position="20"/>
    </location>
</feature>
<dbReference type="Proteomes" id="UP000597507">
    <property type="component" value="Unassembled WGS sequence"/>
</dbReference>
<organism evidence="2 3">
    <name type="scientific">Caldovatus sediminis</name>
    <dbReference type="NCBI Taxonomy" id="2041189"/>
    <lineage>
        <taxon>Bacteria</taxon>
        <taxon>Pseudomonadati</taxon>
        <taxon>Pseudomonadota</taxon>
        <taxon>Alphaproteobacteria</taxon>
        <taxon>Acetobacterales</taxon>
        <taxon>Roseomonadaceae</taxon>
        <taxon>Caldovatus</taxon>
    </lineage>
</organism>
<feature type="compositionally biased region" description="Basic and acidic residues" evidence="1">
    <location>
        <begin position="38"/>
        <end position="47"/>
    </location>
</feature>
<sequence length="68" mass="7187">MPAGIRCTHSGTPAVPASGSVPWRETISIARTMGARAPRRDARRCGREPQAPAEGFRGLSAPDRFSGP</sequence>
<feature type="region of interest" description="Disordered" evidence="1">
    <location>
        <begin position="33"/>
        <end position="68"/>
    </location>
</feature>
<protein>
    <submittedName>
        <fullName evidence="2">Uncharacterized protein</fullName>
    </submittedName>
</protein>
<proteinExistence type="predicted"/>
<reference evidence="2 3" key="1">
    <citation type="journal article" date="2014" name="Int. J. Syst. Evol. Microbiol.">
        <title>Complete genome sequence of Corynebacterium casei LMG S-19264T (=DSM 44701T), isolated from a smear-ripened cheese.</title>
        <authorList>
            <consortium name="US DOE Joint Genome Institute (JGI-PGF)"/>
            <person name="Walter F."/>
            <person name="Albersmeier A."/>
            <person name="Kalinowski J."/>
            <person name="Ruckert C."/>
        </authorList>
    </citation>
    <scope>NUCLEOTIDE SEQUENCE [LARGE SCALE GENOMIC DNA]</scope>
    <source>
        <strain evidence="2 3">CGMCC 1.16330</strain>
    </source>
</reference>
<comment type="caution">
    <text evidence="2">The sequence shown here is derived from an EMBL/GenBank/DDBJ whole genome shotgun (WGS) entry which is preliminary data.</text>
</comment>